<keyword evidence="1" id="KW-1133">Transmembrane helix</keyword>
<accession>A0A811JVG8</accession>
<keyword evidence="4" id="KW-1185">Reference proteome</keyword>
<protein>
    <submittedName>
        <fullName evidence="3">Uncharacterized protein</fullName>
    </submittedName>
</protein>
<dbReference type="EMBL" id="CAJFDH010000001">
    <property type="protein sequence ID" value="CAD5207315.1"/>
    <property type="molecule type" value="Genomic_DNA"/>
</dbReference>
<dbReference type="AlphaFoldDB" id="A0A811JVG8"/>
<keyword evidence="2" id="KW-0732">Signal</keyword>
<evidence type="ECO:0000313" key="3">
    <source>
        <dbReference type="EMBL" id="CAD5207315.1"/>
    </source>
</evidence>
<dbReference type="Proteomes" id="UP000614601">
    <property type="component" value="Unassembled WGS sequence"/>
</dbReference>
<feature type="chain" id="PRO_5036408220" evidence="2">
    <location>
        <begin position="17"/>
        <end position="355"/>
    </location>
</feature>
<dbReference type="EMBL" id="CAJFCW020000001">
    <property type="protein sequence ID" value="CAG9085166.1"/>
    <property type="molecule type" value="Genomic_DNA"/>
</dbReference>
<keyword evidence="1" id="KW-0812">Transmembrane</keyword>
<name>A0A811JVG8_9BILA</name>
<keyword evidence="1" id="KW-0472">Membrane</keyword>
<feature type="signal peptide" evidence="2">
    <location>
        <begin position="1"/>
        <end position="16"/>
    </location>
</feature>
<gene>
    <name evidence="3" type="ORF">BOKJ2_LOCUS1999</name>
</gene>
<proteinExistence type="predicted"/>
<evidence type="ECO:0000313" key="4">
    <source>
        <dbReference type="Proteomes" id="UP000614601"/>
    </source>
</evidence>
<comment type="caution">
    <text evidence="3">The sequence shown here is derived from an EMBL/GenBank/DDBJ whole genome shotgun (WGS) entry which is preliminary data.</text>
</comment>
<evidence type="ECO:0000256" key="2">
    <source>
        <dbReference type="SAM" id="SignalP"/>
    </source>
</evidence>
<feature type="transmembrane region" description="Helical" evidence="1">
    <location>
        <begin position="319"/>
        <end position="347"/>
    </location>
</feature>
<sequence>MVVILVFLLSITFIQAQNEVFISLDAQCKLSVSPSSDNEPGHCSKITSVNIDETTFLVLRVKDASTLEYATVFMSQQMISLLEASPIQLHFEQHDFKHALRTDCVFQSETFNAFVDDRVLYVWASCGLNLGLVRTIIHKTRILVTPPVPPIYVNAETDSNFSTVGFTDFVRHFAPEQVDSNTIIYESMKDSEKSVITKYLHDVNVSYPTPYKFKSFYVVGFDPMDKLVYCAVNEFDNGNVSFYVADVETGDFNYDAKTKPRSAAFTYFYSPHIAQEHVTAEYKWISHYLVNDDINNHYTQPMETIIENCVTVAKRKKDIIGVIVVFIMIALSLVILTVAGFALGVLIRKRDALKA</sequence>
<evidence type="ECO:0000256" key="1">
    <source>
        <dbReference type="SAM" id="Phobius"/>
    </source>
</evidence>
<dbReference type="OrthoDB" id="5911294at2759"/>
<reference evidence="3" key="1">
    <citation type="submission" date="2020-09" db="EMBL/GenBank/DDBJ databases">
        <authorList>
            <person name="Kikuchi T."/>
        </authorList>
    </citation>
    <scope>NUCLEOTIDE SEQUENCE</scope>
    <source>
        <strain evidence="3">SH1</strain>
    </source>
</reference>
<dbReference type="Proteomes" id="UP000783686">
    <property type="component" value="Unassembled WGS sequence"/>
</dbReference>
<organism evidence="3 4">
    <name type="scientific">Bursaphelenchus okinawaensis</name>
    <dbReference type="NCBI Taxonomy" id="465554"/>
    <lineage>
        <taxon>Eukaryota</taxon>
        <taxon>Metazoa</taxon>
        <taxon>Ecdysozoa</taxon>
        <taxon>Nematoda</taxon>
        <taxon>Chromadorea</taxon>
        <taxon>Rhabditida</taxon>
        <taxon>Tylenchina</taxon>
        <taxon>Tylenchomorpha</taxon>
        <taxon>Aphelenchoidea</taxon>
        <taxon>Aphelenchoididae</taxon>
        <taxon>Bursaphelenchus</taxon>
    </lineage>
</organism>